<dbReference type="AlphaFoldDB" id="A0A388K5E7"/>
<protein>
    <submittedName>
        <fullName evidence="2">Uncharacterized protein</fullName>
    </submittedName>
</protein>
<comment type="caution">
    <text evidence="2">The sequence shown here is derived from an EMBL/GenBank/DDBJ whole genome shotgun (WGS) entry which is preliminary data.</text>
</comment>
<evidence type="ECO:0000313" key="2">
    <source>
        <dbReference type="EMBL" id="GBG65278.1"/>
    </source>
</evidence>
<feature type="compositionally biased region" description="Basic and acidic residues" evidence="1">
    <location>
        <begin position="1"/>
        <end position="11"/>
    </location>
</feature>
<sequence>MAEMNEVREARSPPAAPEQPMEEDEDRIRELARLCYDEGIFTGSIDPGEMTINGHEATFRVKARIDQTKVKWLKNHTVTMIFREGARFLPKKVKDDAVRAYEDDRLQDGAFEATTFRKARVKVESPNVVSYVAKSTQVEDWLMMKGRDEVMLGTTKCVLEFKPWVTQAQLREQRRQEEEANFWVVVVQVSLGAMLYSEAQVSKAIGPVIRAHHQNRIGRIRL</sequence>
<name>A0A388K5E7_CHABU</name>
<dbReference type="Gramene" id="GBG65278">
    <property type="protein sequence ID" value="GBG65278"/>
    <property type="gene ID" value="CBR_g50320"/>
</dbReference>
<proteinExistence type="predicted"/>
<evidence type="ECO:0000313" key="3">
    <source>
        <dbReference type="Proteomes" id="UP000265515"/>
    </source>
</evidence>
<organism evidence="2 3">
    <name type="scientific">Chara braunii</name>
    <name type="common">Braun's stonewort</name>
    <dbReference type="NCBI Taxonomy" id="69332"/>
    <lineage>
        <taxon>Eukaryota</taxon>
        <taxon>Viridiplantae</taxon>
        <taxon>Streptophyta</taxon>
        <taxon>Charophyceae</taxon>
        <taxon>Charales</taxon>
        <taxon>Characeae</taxon>
        <taxon>Chara</taxon>
    </lineage>
</organism>
<accession>A0A388K5E7</accession>
<reference evidence="2 3" key="1">
    <citation type="journal article" date="2018" name="Cell">
        <title>The Chara Genome: Secondary Complexity and Implications for Plant Terrestrialization.</title>
        <authorList>
            <person name="Nishiyama T."/>
            <person name="Sakayama H."/>
            <person name="Vries J.D."/>
            <person name="Buschmann H."/>
            <person name="Saint-Marcoux D."/>
            <person name="Ullrich K.K."/>
            <person name="Haas F.B."/>
            <person name="Vanderstraeten L."/>
            <person name="Becker D."/>
            <person name="Lang D."/>
            <person name="Vosolsobe S."/>
            <person name="Rombauts S."/>
            <person name="Wilhelmsson P.K.I."/>
            <person name="Janitza P."/>
            <person name="Kern R."/>
            <person name="Heyl A."/>
            <person name="Rumpler F."/>
            <person name="Villalobos L.I.A.C."/>
            <person name="Clay J.M."/>
            <person name="Skokan R."/>
            <person name="Toyoda A."/>
            <person name="Suzuki Y."/>
            <person name="Kagoshima H."/>
            <person name="Schijlen E."/>
            <person name="Tajeshwar N."/>
            <person name="Catarino B."/>
            <person name="Hetherington A.J."/>
            <person name="Saltykova A."/>
            <person name="Bonnot C."/>
            <person name="Breuninger H."/>
            <person name="Symeonidi A."/>
            <person name="Radhakrishnan G.V."/>
            <person name="Van Nieuwerburgh F."/>
            <person name="Deforce D."/>
            <person name="Chang C."/>
            <person name="Karol K.G."/>
            <person name="Hedrich R."/>
            <person name="Ulvskov P."/>
            <person name="Glockner G."/>
            <person name="Delwiche C.F."/>
            <person name="Petrasek J."/>
            <person name="Van de Peer Y."/>
            <person name="Friml J."/>
            <person name="Beilby M."/>
            <person name="Dolan L."/>
            <person name="Kohara Y."/>
            <person name="Sugano S."/>
            <person name="Fujiyama A."/>
            <person name="Delaux P.-M."/>
            <person name="Quint M."/>
            <person name="TheiBen G."/>
            <person name="Hagemann M."/>
            <person name="Harholt J."/>
            <person name="Dunand C."/>
            <person name="Zachgo S."/>
            <person name="Langdale J."/>
            <person name="Maumus F."/>
            <person name="Straeten D.V.D."/>
            <person name="Gould S.B."/>
            <person name="Rensing S.A."/>
        </authorList>
    </citation>
    <scope>NUCLEOTIDE SEQUENCE [LARGE SCALE GENOMIC DNA]</scope>
    <source>
        <strain evidence="2 3">S276</strain>
    </source>
</reference>
<gene>
    <name evidence="2" type="ORF">CBR_g50320</name>
</gene>
<evidence type="ECO:0000256" key="1">
    <source>
        <dbReference type="SAM" id="MobiDB-lite"/>
    </source>
</evidence>
<dbReference type="Proteomes" id="UP000265515">
    <property type="component" value="Unassembled WGS sequence"/>
</dbReference>
<keyword evidence="3" id="KW-1185">Reference proteome</keyword>
<dbReference type="EMBL" id="BFEA01000060">
    <property type="protein sequence ID" value="GBG65278.1"/>
    <property type="molecule type" value="Genomic_DNA"/>
</dbReference>
<feature type="region of interest" description="Disordered" evidence="1">
    <location>
        <begin position="1"/>
        <end position="26"/>
    </location>
</feature>